<keyword evidence="2" id="KW-1185">Reference proteome</keyword>
<evidence type="ECO:0000313" key="2">
    <source>
        <dbReference type="Proteomes" id="UP001497623"/>
    </source>
</evidence>
<name>A0AAV2SNB5_MEGNR</name>
<dbReference type="AlphaFoldDB" id="A0AAV2SNB5"/>
<reference evidence="1 2" key="1">
    <citation type="submission" date="2024-05" db="EMBL/GenBank/DDBJ databases">
        <authorList>
            <person name="Wallberg A."/>
        </authorList>
    </citation>
    <scope>NUCLEOTIDE SEQUENCE [LARGE SCALE GENOMIC DNA]</scope>
</reference>
<sequence length="101" mass="11606">MKRVGIVFLHLPSKQDIFPMDVTVANVSVYSHICSINNRTLVLVLSLIIGQYWLCLCNCNLIYLHNPIFQRGTCTHVSLTTAPVMEIFLVSEDFRYFVEIQ</sequence>
<accession>A0AAV2SNB5</accession>
<comment type="caution">
    <text evidence="1">The sequence shown here is derived from an EMBL/GenBank/DDBJ whole genome shotgun (WGS) entry which is preliminary data.</text>
</comment>
<gene>
    <name evidence="1" type="ORF">MNOR_LOCUS39684</name>
</gene>
<protein>
    <submittedName>
        <fullName evidence="1">Uncharacterized protein</fullName>
    </submittedName>
</protein>
<organism evidence="1 2">
    <name type="scientific">Meganyctiphanes norvegica</name>
    <name type="common">Northern krill</name>
    <name type="synonym">Thysanopoda norvegica</name>
    <dbReference type="NCBI Taxonomy" id="48144"/>
    <lineage>
        <taxon>Eukaryota</taxon>
        <taxon>Metazoa</taxon>
        <taxon>Ecdysozoa</taxon>
        <taxon>Arthropoda</taxon>
        <taxon>Crustacea</taxon>
        <taxon>Multicrustacea</taxon>
        <taxon>Malacostraca</taxon>
        <taxon>Eumalacostraca</taxon>
        <taxon>Eucarida</taxon>
        <taxon>Euphausiacea</taxon>
        <taxon>Euphausiidae</taxon>
        <taxon>Meganyctiphanes</taxon>
    </lineage>
</organism>
<proteinExistence type="predicted"/>
<dbReference type="Proteomes" id="UP001497623">
    <property type="component" value="Unassembled WGS sequence"/>
</dbReference>
<dbReference type="EMBL" id="CAXKWB010107014">
    <property type="protein sequence ID" value="CAL4229466.1"/>
    <property type="molecule type" value="Genomic_DNA"/>
</dbReference>
<evidence type="ECO:0000313" key="1">
    <source>
        <dbReference type="EMBL" id="CAL4229466.1"/>
    </source>
</evidence>